<comment type="catalytic activity">
    <reaction evidence="13">
        <text>L-leucine + 2-oxoglutarate = 4-methyl-2-oxopentanoate + L-glutamate</text>
        <dbReference type="Rhea" id="RHEA:18321"/>
        <dbReference type="ChEBI" id="CHEBI:16810"/>
        <dbReference type="ChEBI" id="CHEBI:17865"/>
        <dbReference type="ChEBI" id="CHEBI:29985"/>
        <dbReference type="ChEBI" id="CHEBI:57427"/>
        <dbReference type="EC" id="2.6.1.42"/>
    </reaction>
</comment>
<evidence type="ECO:0000313" key="16">
    <source>
        <dbReference type="EMBL" id="CUK24943.1"/>
    </source>
</evidence>
<dbReference type="InterPro" id="IPR043132">
    <property type="entry name" value="BCAT-like_C"/>
</dbReference>
<evidence type="ECO:0000256" key="10">
    <source>
        <dbReference type="ARBA" id="ARBA00023304"/>
    </source>
</evidence>
<evidence type="ECO:0000256" key="3">
    <source>
        <dbReference type="ARBA" id="ARBA00004824"/>
    </source>
</evidence>
<evidence type="ECO:0000256" key="15">
    <source>
        <dbReference type="RuleBase" id="RU004516"/>
    </source>
</evidence>
<name>A0A0P1IMX1_9RHOB</name>
<dbReference type="Pfam" id="PF01063">
    <property type="entry name" value="Aminotran_4"/>
    <property type="match status" value="1"/>
</dbReference>
<evidence type="ECO:0000256" key="5">
    <source>
        <dbReference type="ARBA" id="ARBA00005072"/>
    </source>
</evidence>
<comment type="pathway">
    <text evidence="3">Amino-acid biosynthesis; L-isoleucine biosynthesis; L-isoleucine from 2-oxobutanoate: step 4/4.</text>
</comment>
<dbReference type="EC" id="2.6.1.42" evidence="7"/>
<comment type="pathway">
    <text evidence="4">Amino-acid biosynthesis; L-valine biosynthesis; L-valine from pyruvate: step 4/4.</text>
</comment>
<dbReference type="PANTHER" id="PTHR42743">
    <property type="entry name" value="AMINO-ACID AMINOTRANSFERASE"/>
    <property type="match status" value="1"/>
</dbReference>
<comment type="similarity">
    <text evidence="6 14">Belongs to the class-IV pyridoxal-phosphate-dependent aminotransferase family.</text>
</comment>
<dbReference type="Gene3D" id="3.20.10.10">
    <property type="entry name" value="D-amino Acid Aminotransferase, subunit A, domain 2"/>
    <property type="match status" value="1"/>
</dbReference>
<organism evidence="16 17">
    <name type="scientific">Cognatishimia activa</name>
    <dbReference type="NCBI Taxonomy" id="1715691"/>
    <lineage>
        <taxon>Bacteria</taxon>
        <taxon>Pseudomonadati</taxon>
        <taxon>Pseudomonadota</taxon>
        <taxon>Alphaproteobacteria</taxon>
        <taxon>Rhodobacterales</taxon>
        <taxon>Paracoccaceae</taxon>
        <taxon>Cognatishimia</taxon>
    </lineage>
</organism>
<evidence type="ECO:0000256" key="13">
    <source>
        <dbReference type="ARBA" id="ARBA00049229"/>
    </source>
</evidence>
<comment type="function">
    <text evidence="2">Acts on leucine, isoleucine and valine.</text>
</comment>
<keyword evidence="10" id="KW-0028">Amino-acid biosynthesis</keyword>
<keyword evidence="17" id="KW-1185">Reference proteome</keyword>
<dbReference type="STRING" id="1715691.TA5113_02379"/>
<dbReference type="InterPro" id="IPR050571">
    <property type="entry name" value="Class-IV_PLP-Dep_Aminotrnsfr"/>
</dbReference>
<dbReference type="Gene3D" id="3.30.470.10">
    <property type="match status" value="1"/>
</dbReference>
<protein>
    <recommendedName>
        <fullName evidence="8">Probable branched-chain-amino-acid aminotransferase</fullName>
        <ecNumber evidence="7">2.6.1.42</ecNumber>
    </recommendedName>
</protein>
<comment type="cofactor">
    <cofactor evidence="1 15">
        <name>pyridoxal 5'-phosphate</name>
        <dbReference type="ChEBI" id="CHEBI:597326"/>
    </cofactor>
</comment>
<dbReference type="RefSeq" id="WP_058313961.1">
    <property type="nucleotide sequence ID" value="NZ_CYTO01000024.1"/>
</dbReference>
<proteinExistence type="inferred from homology"/>
<evidence type="ECO:0000313" key="17">
    <source>
        <dbReference type="Proteomes" id="UP000051184"/>
    </source>
</evidence>
<evidence type="ECO:0000256" key="14">
    <source>
        <dbReference type="RuleBase" id="RU004106"/>
    </source>
</evidence>
<keyword evidence="16" id="KW-0808">Transferase</keyword>
<dbReference type="SUPFAM" id="SSF56752">
    <property type="entry name" value="D-aminoacid aminotransferase-like PLP-dependent enzymes"/>
    <property type="match status" value="1"/>
</dbReference>
<keyword evidence="10" id="KW-0100">Branched-chain amino acid biosynthesis</keyword>
<dbReference type="Proteomes" id="UP000051184">
    <property type="component" value="Unassembled WGS sequence"/>
</dbReference>
<dbReference type="GO" id="GO:0009082">
    <property type="term" value="P:branched-chain amino acid biosynthetic process"/>
    <property type="evidence" value="ECO:0007669"/>
    <property type="project" value="UniProtKB-KW"/>
</dbReference>
<evidence type="ECO:0000256" key="12">
    <source>
        <dbReference type="ARBA" id="ARBA00048798"/>
    </source>
</evidence>
<dbReference type="GO" id="GO:0052654">
    <property type="term" value="F:L-leucine-2-oxoglutarate transaminase activity"/>
    <property type="evidence" value="ECO:0007669"/>
    <property type="project" value="RHEA"/>
</dbReference>
<dbReference type="GO" id="GO:0052656">
    <property type="term" value="F:L-isoleucine-2-oxoglutarate transaminase activity"/>
    <property type="evidence" value="ECO:0007669"/>
    <property type="project" value="RHEA"/>
</dbReference>
<dbReference type="InterPro" id="IPR001544">
    <property type="entry name" value="Aminotrans_IV"/>
</dbReference>
<evidence type="ECO:0000256" key="1">
    <source>
        <dbReference type="ARBA" id="ARBA00001933"/>
    </source>
</evidence>
<dbReference type="GO" id="GO:0005829">
    <property type="term" value="C:cytosol"/>
    <property type="evidence" value="ECO:0007669"/>
    <property type="project" value="TreeGrafter"/>
</dbReference>
<accession>A0A0P1IMX1</accession>
<evidence type="ECO:0000256" key="8">
    <source>
        <dbReference type="ARBA" id="ARBA00014472"/>
    </source>
</evidence>
<dbReference type="OrthoDB" id="21319at2"/>
<dbReference type="EMBL" id="CYUE01000006">
    <property type="protein sequence ID" value="CUK24943.1"/>
    <property type="molecule type" value="Genomic_DNA"/>
</dbReference>
<comment type="catalytic activity">
    <reaction evidence="11">
        <text>L-valine + 2-oxoglutarate = 3-methyl-2-oxobutanoate + L-glutamate</text>
        <dbReference type="Rhea" id="RHEA:24813"/>
        <dbReference type="ChEBI" id="CHEBI:11851"/>
        <dbReference type="ChEBI" id="CHEBI:16810"/>
        <dbReference type="ChEBI" id="CHEBI:29985"/>
        <dbReference type="ChEBI" id="CHEBI:57762"/>
        <dbReference type="EC" id="2.6.1.42"/>
    </reaction>
</comment>
<dbReference type="AlphaFoldDB" id="A0A0P1IMX1"/>
<reference evidence="17" key="1">
    <citation type="submission" date="2015-09" db="EMBL/GenBank/DDBJ databases">
        <authorList>
            <person name="Rodrigo-Torres Lidia"/>
            <person name="Arahal R.David."/>
        </authorList>
    </citation>
    <scope>NUCLEOTIDE SEQUENCE [LARGE SCALE GENOMIC DNA]</scope>
    <source>
        <strain evidence="17">CECT 5114</strain>
    </source>
</reference>
<evidence type="ECO:0000256" key="4">
    <source>
        <dbReference type="ARBA" id="ARBA00004931"/>
    </source>
</evidence>
<evidence type="ECO:0000256" key="11">
    <source>
        <dbReference type="ARBA" id="ARBA00048212"/>
    </source>
</evidence>
<keyword evidence="16" id="KW-0032">Aminotransferase</keyword>
<dbReference type="InterPro" id="IPR043131">
    <property type="entry name" value="BCAT-like_N"/>
</dbReference>
<evidence type="ECO:0000256" key="9">
    <source>
        <dbReference type="ARBA" id="ARBA00022898"/>
    </source>
</evidence>
<dbReference type="PANTHER" id="PTHR42743:SF11">
    <property type="entry name" value="AMINODEOXYCHORISMATE LYASE"/>
    <property type="match status" value="1"/>
</dbReference>
<dbReference type="PROSITE" id="PS00770">
    <property type="entry name" value="AA_TRANSFER_CLASS_4"/>
    <property type="match status" value="1"/>
</dbReference>
<dbReference type="InterPro" id="IPR018300">
    <property type="entry name" value="Aminotrans_IV_CS"/>
</dbReference>
<evidence type="ECO:0000256" key="2">
    <source>
        <dbReference type="ARBA" id="ARBA00003109"/>
    </source>
</evidence>
<comment type="catalytic activity">
    <reaction evidence="12">
        <text>L-isoleucine + 2-oxoglutarate = (S)-3-methyl-2-oxopentanoate + L-glutamate</text>
        <dbReference type="Rhea" id="RHEA:24801"/>
        <dbReference type="ChEBI" id="CHEBI:16810"/>
        <dbReference type="ChEBI" id="CHEBI:29985"/>
        <dbReference type="ChEBI" id="CHEBI:35146"/>
        <dbReference type="ChEBI" id="CHEBI:58045"/>
        <dbReference type="EC" id="2.6.1.42"/>
    </reaction>
</comment>
<comment type="pathway">
    <text evidence="5">Amino-acid biosynthesis; L-leucine biosynthesis; L-leucine from 3-methyl-2-oxobutanoate: step 4/4.</text>
</comment>
<gene>
    <name evidence="16" type="primary">ilvE_2</name>
    <name evidence="16" type="ORF">TA5114_00732</name>
</gene>
<evidence type="ECO:0000256" key="6">
    <source>
        <dbReference type="ARBA" id="ARBA00009320"/>
    </source>
</evidence>
<sequence>MALSDDIRTYFDGTWQDGNVAVIRAADHVAWLGSQVFDGARKFQGVMPDLKGHCHRLVRSAEAMGMIPNVTGDEILEIVKEGVATYADDAELYIRPMMWATESTPGIIDIDPESTAFSVCIETLPMPKPQGFSLTVAPFCRPRQDMALTEAKAGSLYANNGRIMAWARARGFSNALSLDIDGNVAETASTNVFAIKDGVVFTPVPNGCFLNGLTRQRVIALLRADGVEVNEVKMTVADFETADEIFCTGNIAKVMPVERFQDRMLGTGPITQRARDLYWDFALSD</sequence>
<dbReference type="GO" id="GO:0052655">
    <property type="term" value="F:L-valine-2-oxoglutarate transaminase activity"/>
    <property type="evidence" value="ECO:0007669"/>
    <property type="project" value="RHEA"/>
</dbReference>
<evidence type="ECO:0000256" key="7">
    <source>
        <dbReference type="ARBA" id="ARBA00013053"/>
    </source>
</evidence>
<keyword evidence="9 15" id="KW-0663">Pyridoxal phosphate</keyword>
<dbReference type="InterPro" id="IPR036038">
    <property type="entry name" value="Aminotransferase-like"/>
</dbReference>
<dbReference type="NCBIfam" id="NF009896">
    <property type="entry name" value="PRK13356.1"/>
    <property type="match status" value="1"/>
</dbReference>